<keyword evidence="3" id="KW-0540">Nuclease</keyword>
<dbReference type="GO" id="GO:0016787">
    <property type="term" value="F:hydrolase activity"/>
    <property type="evidence" value="ECO:0007669"/>
    <property type="project" value="UniProtKB-KW"/>
</dbReference>
<gene>
    <name evidence="9" type="ORF">B0I22_2417</name>
</gene>
<dbReference type="Gene3D" id="3.40.50.1010">
    <property type="entry name" value="5'-nuclease"/>
    <property type="match status" value="1"/>
</dbReference>
<dbReference type="SUPFAM" id="SSF88723">
    <property type="entry name" value="PIN domain-like"/>
    <property type="match status" value="1"/>
</dbReference>
<comment type="caution">
    <text evidence="9">The sequence shown here is derived from an EMBL/GenBank/DDBJ whole genome shotgun (WGS) entry which is preliminary data.</text>
</comment>
<dbReference type="GO" id="GO:0004519">
    <property type="term" value="F:endonuclease activity"/>
    <property type="evidence" value="ECO:0007669"/>
    <property type="project" value="UniProtKB-KW"/>
</dbReference>
<name>A0A4R8IBN5_9FLAO</name>
<feature type="domain" description="PIN" evidence="8">
    <location>
        <begin position="2"/>
        <end position="118"/>
    </location>
</feature>
<dbReference type="CDD" id="cd18753">
    <property type="entry name" value="PIN_VapC4-5_FitB-like"/>
    <property type="match status" value="1"/>
</dbReference>
<evidence type="ECO:0000256" key="6">
    <source>
        <dbReference type="ARBA" id="ARBA00022842"/>
    </source>
</evidence>
<evidence type="ECO:0000313" key="10">
    <source>
        <dbReference type="Proteomes" id="UP000295313"/>
    </source>
</evidence>
<sequence>MSGNVLDTNIIIDLFRGDEKTKSFLNNFDFEIPVIVIGELFYGAENSSNKEKHFQQIKKFTEEVSIINSTEDTAKIYASIKSDLKQQGKPIPENDIWIAAIAIENNKSLVTNDQHFLSIKNLKIINLK</sequence>
<proteinExistence type="inferred from homology"/>
<evidence type="ECO:0000256" key="7">
    <source>
        <dbReference type="ARBA" id="ARBA00038093"/>
    </source>
</evidence>
<evidence type="ECO:0000256" key="3">
    <source>
        <dbReference type="ARBA" id="ARBA00022722"/>
    </source>
</evidence>
<reference evidence="9 10" key="1">
    <citation type="submission" date="2019-03" db="EMBL/GenBank/DDBJ databases">
        <title>Genomic Encyclopedia of Type Strains, Phase III (KMG-III): the genomes of soil and plant-associated and newly described type strains.</title>
        <authorList>
            <person name="Whitman W."/>
        </authorList>
    </citation>
    <scope>NUCLEOTIDE SEQUENCE [LARGE SCALE GENOMIC DNA]</scope>
    <source>
        <strain evidence="9 10">CGMCC 1.12802</strain>
    </source>
</reference>
<dbReference type="Proteomes" id="UP000295313">
    <property type="component" value="Unassembled WGS sequence"/>
</dbReference>
<organism evidence="9 10">
    <name type="scientific">Epilithonimonas xixisoli</name>
    <dbReference type="NCBI Taxonomy" id="1476462"/>
    <lineage>
        <taxon>Bacteria</taxon>
        <taxon>Pseudomonadati</taxon>
        <taxon>Bacteroidota</taxon>
        <taxon>Flavobacteriia</taxon>
        <taxon>Flavobacteriales</taxon>
        <taxon>Weeksellaceae</taxon>
        <taxon>Chryseobacterium group</taxon>
        <taxon>Epilithonimonas</taxon>
    </lineage>
</organism>
<evidence type="ECO:0000256" key="5">
    <source>
        <dbReference type="ARBA" id="ARBA00022801"/>
    </source>
</evidence>
<evidence type="ECO:0000259" key="8">
    <source>
        <dbReference type="SMART" id="SM00670"/>
    </source>
</evidence>
<comment type="cofactor">
    <cofactor evidence="1">
        <name>Mg(2+)</name>
        <dbReference type="ChEBI" id="CHEBI:18420"/>
    </cofactor>
</comment>
<dbReference type="OrthoDB" id="9804823at2"/>
<protein>
    <submittedName>
        <fullName evidence="9">tRNA(fMet)-specific endonuclease VapC</fullName>
    </submittedName>
</protein>
<keyword evidence="10" id="KW-1185">Reference proteome</keyword>
<dbReference type="RefSeq" id="WP_133944891.1">
    <property type="nucleotide sequence ID" value="NZ_SOEO01000002.1"/>
</dbReference>
<keyword evidence="5" id="KW-0378">Hydrolase</keyword>
<evidence type="ECO:0000313" key="9">
    <source>
        <dbReference type="EMBL" id="TDX84781.1"/>
    </source>
</evidence>
<dbReference type="GO" id="GO:0046872">
    <property type="term" value="F:metal ion binding"/>
    <property type="evidence" value="ECO:0007669"/>
    <property type="project" value="UniProtKB-KW"/>
</dbReference>
<dbReference type="SMART" id="SM00670">
    <property type="entry name" value="PINc"/>
    <property type="match status" value="1"/>
</dbReference>
<dbReference type="AlphaFoldDB" id="A0A4R8IBN5"/>
<evidence type="ECO:0000256" key="1">
    <source>
        <dbReference type="ARBA" id="ARBA00001946"/>
    </source>
</evidence>
<dbReference type="InterPro" id="IPR029060">
    <property type="entry name" value="PIN-like_dom_sf"/>
</dbReference>
<evidence type="ECO:0000256" key="4">
    <source>
        <dbReference type="ARBA" id="ARBA00022723"/>
    </source>
</evidence>
<dbReference type="PANTHER" id="PTHR33653:SF1">
    <property type="entry name" value="RIBONUCLEASE VAPC2"/>
    <property type="match status" value="1"/>
</dbReference>
<accession>A0A4R8IBN5</accession>
<dbReference type="Pfam" id="PF01850">
    <property type="entry name" value="PIN"/>
    <property type="match status" value="1"/>
</dbReference>
<keyword evidence="4" id="KW-0479">Metal-binding</keyword>
<comment type="similarity">
    <text evidence="7">Belongs to the PINc/VapC protein family.</text>
</comment>
<evidence type="ECO:0000256" key="2">
    <source>
        <dbReference type="ARBA" id="ARBA00022649"/>
    </source>
</evidence>
<dbReference type="PANTHER" id="PTHR33653">
    <property type="entry name" value="RIBONUCLEASE VAPC2"/>
    <property type="match status" value="1"/>
</dbReference>
<dbReference type="EMBL" id="SOEO01000002">
    <property type="protein sequence ID" value="TDX84781.1"/>
    <property type="molecule type" value="Genomic_DNA"/>
</dbReference>
<keyword evidence="2" id="KW-1277">Toxin-antitoxin system</keyword>
<keyword evidence="9" id="KW-0255">Endonuclease</keyword>
<dbReference type="InterPro" id="IPR050556">
    <property type="entry name" value="Type_II_TA_system_RNase"/>
</dbReference>
<dbReference type="InterPro" id="IPR002716">
    <property type="entry name" value="PIN_dom"/>
</dbReference>
<keyword evidence="6" id="KW-0460">Magnesium</keyword>